<dbReference type="GO" id="GO:0032993">
    <property type="term" value="C:protein-DNA complex"/>
    <property type="evidence" value="ECO:0007669"/>
    <property type="project" value="TreeGrafter"/>
</dbReference>
<feature type="domain" description="Response regulatory" evidence="8">
    <location>
        <begin position="18"/>
        <end position="132"/>
    </location>
</feature>
<accession>A0A328NZ97</accession>
<dbReference type="PROSITE" id="PS50110">
    <property type="entry name" value="RESPONSE_REGULATORY"/>
    <property type="match status" value="1"/>
</dbReference>
<dbReference type="Pfam" id="PF00486">
    <property type="entry name" value="Trans_reg_C"/>
    <property type="match status" value="1"/>
</dbReference>
<keyword evidence="5" id="KW-0804">Transcription</keyword>
<dbReference type="Pfam" id="PF00072">
    <property type="entry name" value="Response_reg"/>
    <property type="match status" value="1"/>
</dbReference>
<dbReference type="InterPro" id="IPR036388">
    <property type="entry name" value="WH-like_DNA-bd_sf"/>
</dbReference>
<dbReference type="CDD" id="cd17574">
    <property type="entry name" value="REC_OmpR"/>
    <property type="match status" value="1"/>
</dbReference>
<dbReference type="OrthoDB" id="6117814at2"/>
<evidence type="ECO:0000256" key="2">
    <source>
        <dbReference type="ARBA" id="ARBA00023012"/>
    </source>
</evidence>
<dbReference type="GO" id="GO:0000156">
    <property type="term" value="F:phosphorelay response regulator activity"/>
    <property type="evidence" value="ECO:0007669"/>
    <property type="project" value="TreeGrafter"/>
</dbReference>
<evidence type="ECO:0000256" key="4">
    <source>
        <dbReference type="ARBA" id="ARBA00023125"/>
    </source>
</evidence>
<dbReference type="InterPro" id="IPR001867">
    <property type="entry name" value="OmpR/PhoB-type_DNA-bd"/>
</dbReference>
<evidence type="ECO:0000256" key="1">
    <source>
        <dbReference type="ARBA" id="ARBA00022553"/>
    </source>
</evidence>
<evidence type="ECO:0000313" key="11">
    <source>
        <dbReference type="Proteomes" id="UP000248926"/>
    </source>
</evidence>
<dbReference type="SMART" id="SM00862">
    <property type="entry name" value="Trans_reg_C"/>
    <property type="match status" value="1"/>
</dbReference>
<dbReference type="Gene3D" id="1.10.10.10">
    <property type="entry name" value="Winged helix-like DNA-binding domain superfamily/Winged helix DNA-binding domain"/>
    <property type="match status" value="1"/>
</dbReference>
<dbReference type="GO" id="GO:0005829">
    <property type="term" value="C:cytosol"/>
    <property type="evidence" value="ECO:0007669"/>
    <property type="project" value="TreeGrafter"/>
</dbReference>
<keyword evidence="2" id="KW-0902">Two-component regulatory system</keyword>
<dbReference type="GO" id="GO:0006355">
    <property type="term" value="P:regulation of DNA-templated transcription"/>
    <property type="evidence" value="ECO:0007669"/>
    <property type="project" value="InterPro"/>
</dbReference>
<evidence type="ECO:0000256" key="6">
    <source>
        <dbReference type="PROSITE-ProRule" id="PRU00169"/>
    </source>
</evidence>
<proteinExistence type="predicted"/>
<dbReference type="InterPro" id="IPR016032">
    <property type="entry name" value="Sig_transdc_resp-reg_C-effctor"/>
</dbReference>
<dbReference type="InterPro" id="IPR039420">
    <property type="entry name" value="WalR-like"/>
</dbReference>
<dbReference type="Gene3D" id="3.40.50.2300">
    <property type="match status" value="1"/>
</dbReference>
<sequence length="241" mass="26356">MTERTAPTQPPTPARAWRLGVLEDDAQLREGIILPGLRYFGFEVTGAGTAAELYRHMLRQSFDMVVLDIGLPDEDGLSVVKHLREISNLGIVMLTANTGSDDHIQALTRGADAFLNKPVNIEVLAATLHSVARRLGGTQAQAGTGRWRLDTDDWCLVTPAGQALPLTAPERCLMRQLVASRGEPVPRETLIAALATDVYDFDPHRLEMMVHRLRRKAQDSAGQPLPLLTSRGQGYLFAGDA</sequence>
<dbReference type="InterPro" id="IPR001789">
    <property type="entry name" value="Sig_transdc_resp-reg_receiver"/>
</dbReference>
<dbReference type="SUPFAM" id="SSF46894">
    <property type="entry name" value="C-terminal effector domain of the bipartite response regulators"/>
    <property type="match status" value="1"/>
</dbReference>
<feature type="modified residue" description="4-aspartylphosphate" evidence="6">
    <location>
        <position position="68"/>
    </location>
</feature>
<evidence type="ECO:0000313" key="10">
    <source>
        <dbReference type="EMBL" id="RAO74483.1"/>
    </source>
</evidence>
<keyword evidence="4 7" id="KW-0238">DNA-binding</keyword>
<evidence type="ECO:0000256" key="7">
    <source>
        <dbReference type="PROSITE-ProRule" id="PRU01091"/>
    </source>
</evidence>
<evidence type="ECO:0000256" key="5">
    <source>
        <dbReference type="ARBA" id="ARBA00023163"/>
    </source>
</evidence>
<dbReference type="PANTHER" id="PTHR48111:SF1">
    <property type="entry name" value="TWO-COMPONENT RESPONSE REGULATOR ORR33"/>
    <property type="match status" value="1"/>
</dbReference>
<dbReference type="GO" id="GO:0000976">
    <property type="term" value="F:transcription cis-regulatory region binding"/>
    <property type="evidence" value="ECO:0007669"/>
    <property type="project" value="TreeGrafter"/>
</dbReference>
<dbReference type="RefSeq" id="WP_111984966.1">
    <property type="nucleotide sequence ID" value="NZ_NFZS01000007.1"/>
</dbReference>
<evidence type="ECO:0000259" key="9">
    <source>
        <dbReference type="PROSITE" id="PS51755"/>
    </source>
</evidence>
<evidence type="ECO:0000256" key="3">
    <source>
        <dbReference type="ARBA" id="ARBA00023015"/>
    </source>
</evidence>
<dbReference type="PROSITE" id="PS51755">
    <property type="entry name" value="OMPR_PHOB"/>
    <property type="match status" value="1"/>
</dbReference>
<keyword evidence="3" id="KW-0805">Transcription regulation</keyword>
<evidence type="ECO:0000259" key="8">
    <source>
        <dbReference type="PROSITE" id="PS50110"/>
    </source>
</evidence>
<gene>
    <name evidence="10" type="ORF">CA260_20635</name>
</gene>
<feature type="domain" description="OmpR/PhoB-type" evidence="9">
    <location>
        <begin position="137"/>
        <end position="239"/>
    </location>
</feature>
<comment type="caution">
    <text evidence="10">The sequence shown here is derived from an EMBL/GenBank/DDBJ whole genome shotgun (WGS) entry which is preliminary data.</text>
</comment>
<dbReference type="AlphaFoldDB" id="A0A328NZ97"/>
<keyword evidence="11" id="KW-1185">Reference proteome</keyword>
<keyword evidence="1 6" id="KW-0597">Phosphoprotein</keyword>
<dbReference type="CDD" id="cd00383">
    <property type="entry name" value="trans_reg_C"/>
    <property type="match status" value="1"/>
</dbReference>
<reference evidence="10 11" key="1">
    <citation type="journal article" date="2018" name="Genet. Mol. Biol.">
        <title>The genome sequence of Dyella jiangningensis FCAV SCS01 from a lignocellulose-decomposing microbial consortium metagenome reveals potential for biotechnological applications.</title>
        <authorList>
            <person name="Desiderato J.G."/>
            <person name="Alvarenga D.O."/>
            <person name="Constancio M.T.L."/>
            <person name="Alves L.M.C."/>
            <person name="Varani A.M."/>
        </authorList>
    </citation>
    <scope>NUCLEOTIDE SEQUENCE [LARGE SCALE GENOMIC DNA]</scope>
    <source>
        <strain evidence="10 11">FCAV SCS01</strain>
    </source>
</reference>
<organism evidence="10 11">
    <name type="scientific">Dyella jiangningensis</name>
    <dbReference type="NCBI Taxonomy" id="1379159"/>
    <lineage>
        <taxon>Bacteria</taxon>
        <taxon>Pseudomonadati</taxon>
        <taxon>Pseudomonadota</taxon>
        <taxon>Gammaproteobacteria</taxon>
        <taxon>Lysobacterales</taxon>
        <taxon>Rhodanobacteraceae</taxon>
        <taxon>Dyella</taxon>
    </lineage>
</organism>
<dbReference type="PANTHER" id="PTHR48111">
    <property type="entry name" value="REGULATOR OF RPOS"/>
    <property type="match status" value="1"/>
</dbReference>
<name>A0A328NZ97_9GAMM</name>
<protein>
    <submittedName>
        <fullName evidence="10">DNA-binding response regulator</fullName>
    </submittedName>
</protein>
<dbReference type="EMBL" id="NFZS01000007">
    <property type="protein sequence ID" value="RAO74483.1"/>
    <property type="molecule type" value="Genomic_DNA"/>
</dbReference>
<dbReference type="InterPro" id="IPR011006">
    <property type="entry name" value="CheY-like_superfamily"/>
</dbReference>
<dbReference type="SMART" id="SM00448">
    <property type="entry name" value="REC"/>
    <property type="match status" value="1"/>
</dbReference>
<dbReference type="Proteomes" id="UP000248926">
    <property type="component" value="Unassembled WGS sequence"/>
</dbReference>
<feature type="DNA-binding region" description="OmpR/PhoB-type" evidence="7">
    <location>
        <begin position="137"/>
        <end position="239"/>
    </location>
</feature>
<dbReference type="SUPFAM" id="SSF52172">
    <property type="entry name" value="CheY-like"/>
    <property type="match status" value="1"/>
</dbReference>